<keyword evidence="2" id="KW-1185">Reference proteome</keyword>
<name>A0A2U1QEX5_ARTAN</name>
<dbReference type="OrthoDB" id="1750912at2759"/>
<sequence length="281" mass="32639">MTRLELFRLKSMWGNYSFDYACSLARGRSGGLISMWDPNFFVKENIWCDEAFIIVKGRWRNMVGDCYMINLYGPHDPLAKVALWNRVWEFIQSHSGKYVLFGDMNEVRSEQERYGSIFSQNEAEVFNSFINNAGLIDLPLGGHSFTWMNKAGTKLSKLDRFLISEEVLSLLPDFQITSLDRLWSDHTPILLHCNKCDFGPVPFKIYHSWFSREGFDEVITSEFNNLTNPTGGRRLLSHEKLKGLKPKIKQWVTITKRNGHSRKQEIMKDLRIIDDKIEAGI</sequence>
<dbReference type="SUPFAM" id="SSF56219">
    <property type="entry name" value="DNase I-like"/>
    <property type="match status" value="1"/>
</dbReference>
<dbReference type="STRING" id="35608.A0A2U1QEX5"/>
<gene>
    <name evidence="1" type="ORF">CTI12_AA028010</name>
</gene>
<dbReference type="AlphaFoldDB" id="A0A2U1QEX5"/>
<dbReference type="PANTHER" id="PTHR33710">
    <property type="entry name" value="BNAC02G09200D PROTEIN"/>
    <property type="match status" value="1"/>
</dbReference>
<dbReference type="Proteomes" id="UP000245207">
    <property type="component" value="Unassembled WGS sequence"/>
</dbReference>
<organism evidence="1 2">
    <name type="scientific">Artemisia annua</name>
    <name type="common">Sweet wormwood</name>
    <dbReference type="NCBI Taxonomy" id="35608"/>
    <lineage>
        <taxon>Eukaryota</taxon>
        <taxon>Viridiplantae</taxon>
        <taxon>Streptophyta</taxon>
        <taxon>Embryophyta</taxon>
        <taxon>Tracheophyta</taxon>
        <taxon>Spermatophyta</taxon>
        <taxon>Magnoliopsida</taxon>
        <taxon>eudicotyledons</taxon>
        <taxon>Gunneridae</taxon>
        <taxon>Pentapetalae</taxon>
        <taxon>asterids</taxon>
        <taxon>campanulids</taxon>
        <taxon>Asterales</taxon>
        <taxon>Asteraceae</taxon>
        <taxon>Asteroideae</taxon>
        <taxon>Anthemideae</taxon>
        <taxon>Artemisiinae</taxon>
        <taxon>Artemisia</taxon>
    </lineage>
</organism>
<dbReference type="GO" id="GO:0003964">
    <property type="term" value="F:RNA-directed DNA polymerase activity"/>
    <property type="evidence" value="ECO:0007669"/>
    <property type="project" value="UniProtKB-KW"/>
</dbReference>
<dbReference type="InterPro" id="IPR036691">
    <property type="entry name" value="Endo/exonu/phosph_ase_sf"/>
</dbReference>
<keyword evidence="1" id="KW-0548">Nucleotidyltransferase</keyword>
<reference evidence="1 2" key="1">
    <citation type="journal article" date="2018" name="Mol. Plant">
        <title>The genome of Artemisia annua provides insight into the evolution of Asteraceae family and artemisinin biosynthesis.</title>
        <authorList>
            <person name="Shen Q."/>
            <person name="Zhang L."/>
            <person name="Liao Z."/>
            <person name="Wang S."/>
            <person name="Yan T."/>
            <person name="Shi P."/>
            <person name="Liu M."/>
            <person name="Fu X."/>
            <person name="Pan Q."/>
            <person name="Wang Y."/>
            <person name="Lv Z."/>
            <person name="Lu X."/>
            <person name="Zhang F."/>
            <person name="Jiang W."/>
            <person name="Ma Y."/>
            <person name="Chen M."/>
            <person name="Hao X."/>
            <person name="Li L."/>
            <person name="Tang Y."/>
            <person name="Lv G."/>
            <person name="Zhou Y."/>
            <person name="Sun X."/>
            <person name="Brodelius P.E."/>
            <person name="Rose J.K.C."/>
            <person name="Tang K."/>
        </authorList>
    </citation>
    <scope>NUCLEOTIDE SEQUENCE [LARGE SCALE GENOMIC DNA]</scope>
    <source>
        <strain evidence="2">cv. Huhao1</strain>
        <tissue evidence="1">Leaf</tissue>
    </source>
</reference>
<proteinExistence type="predicted"/>
<dbReference type="PANTHER" id="PTHR33710:SF64">
    <property type="entry name" value="ENDONUCLEASE_EXONUCLEASE_PHOSPHATASE DOMAIN-CONTAINING PROTEIN"/>
    <property type="match status" value="1"/>
</dbReference>
<comment type="caution">
    <text evidence="1">The sequence shown here is derived from an EMBL/GenBank/DDBJ whole genome shotgun (WGS) entry which is preliminary data.</text>
</comment>
<evidence type="ECO:0000313" key="1">
    <source>
        <dbReference type="EMBL" id="PWA96542.1"/>
    </source>
</evidence>
<evidence type="ECO:0000313" key="2">
    <source>
        <dbReference type="Proteomes" id="UP000245207"/>
    </source>
</evidence>
<accession>A0A2U1QEX5</accession>
<dbReference type="EMBL" id="PKPP01000173">
    <property type="protein sequence ID" value="PWA96542.1"/>
    <property type="molecule type" value="Genomic_DNA"/>
</dbReference>
<dbReference type="Gene3D" id="3.60.10.10">
    <property type="entry name" value="Endonuclease/exonuclease/phosphatase"/>
    <property type="match status" value="1"/>
</dbReference>
<keyword evidence="1" id="KW-0695">RNA-directed DNA polymerase</keyword>
<protein>
    <submittedName>
        <fullName evidence="1">RNA-directed DNA polymerase, eukaryota, Reverse transcriptase zinc-binding domain protein</fullName>
    </submittedName>
</protein>
<keyword evidence="1" id="KW-0808">Transferase</keyword>